<sequence>MLDSALSLFMLRVSRAVVVVCTNCGEMKVQSLRGARACEMFNDAPSGSGRLRQVTEIVFALAQNGPQRLRHLKHSASLGLTTVDAA</sequence>
<reference evidence="2" key="1">
    <citation type="journal article" date="2020" name="Stud. Mycol.">
        <title>101 Dothideomycetes genomes: a test case for predicting lifestyles and emergence of pathogens.</title>
        <authorList>
            <person name="Haridas S."/>
            <person name="Albert R."/>
            <person name="Binder M."/>
            <person name="Bloem J."/>
            <person name="Labutti K."/>
            <person name="Salamov A."/>
            <person name="Andreopoulos B."/>
            <person name="Baker S."/>
            <person name="Barry K."/>
            <person name="Bills G."/>
            <person name="Bluhm B."/>
            <person name="Cannon C."/>
            <person name="Castanera R."/>
            <person name="Culley D."/>
            <person name="Daum C."/>
            <person name="Ezra D."/>
            <person name="Gonzalez J."/>
            <person name="Henrissat B."/>
            <person name="Kuo A."/>
            <person name="Liang C."/>
            <person name="Lipzen A."/>
            <person name="Lutzoni F."/>
            <person name="Magnuson J."/>
            <person name="Mondo S."/>
            <person name="Nolan M."/>
            <person name="Ohm R."/>
            <person name="Pangilinan J."/>
            <person name="Park H.-J."/>
            <person name="Ramirez L."/>
            <person name="Alfaro M."/>
            <person name="Sun H."/>
            <person name="Tritt A."/>
            <person name="Yoshinaga Y."/>
            <person name="Zwiers L.-H."/>
            <person name="Turgeon B."/>
            <person name="Goodwin S."/>
            <person name="Spatafora J."/>
            <person name="Crous P."/>
            <person name="Grigoriev I."/>
        </authorList>
    </citation>
    <scope>NUCLEOTIDE SEQUENCE</scope>
    <source>
        <strain evidence="2">CBS 183.55</strain>
    </source>
</reference>
<feature type="chain" id="PRO_5025341946" evidence="1">
    <location>
        <begin position="17"/>
        <end position="86"/>
    </location>
</feature>
<dbReference type="EMBL" id="ML978972">
    <property type="protein sequence ID" value="KAF1927357.1"/>
    <property type="molecule type" value="Genomic_DNA"/>
</dbReference>
<organism evidence="2 3">
    <name type="scientific">Didymella exigua CBS 183.55</name>
    <dbReference type="NCBI Taxonomy" id="1150837"/>
    <lineage>
        <taxon>Eukaryota</taxon>
        <taxon>Fungi</taxon>
        <taxon>Dikarya</taxon>
        <taxon>Ascomycota</taxon>
        <taxon>Pezizomycotina</taxon>
        <taxon>Dothideomycetes</taxon>
        <taxon>Pleosporomycetidae</taxon>
        <taxon>Pleosporales</taxon>
        <taxon>Pleosporineae</taxon>
        <taxon>Didymellaceae</taxon>
        <taxon>Didymella</taxon>
    </lineage>
</organism>
<evidence type="ECO:0000313" key="2">
    <source>
        <dbReference type="EMBL" id="KAF1927357.1"/>
    </source>
</evidence>
<protein>
    <submittedName>
        <fullName evidence="2">Uncharacterized protein</fullName>
    </submittedName>
</protein>
<gene>
    <name evidence="2" type="ORF">M421DRAFT_177741</name>
</gene>
<evidence type="ECO:0000313" key="3">
    <source>
        <dbReference type="Proteomes" id="UP000800082"/>
    </source>
</evidence>
<keyword evidence="3" id="KW-1185">Reference proteome</keyword>
<accession>A0A6A5RPB9</accession>
<proteinExistence type="predicted"/>
<dbReference type="GeneID" id="54345503"/>
<keyword evidence="1" id="KW-0732">Signal</keyword>
<dbReference type="Proteomes" id="UP000800082">
    <property type="component" value="Unassembled WGS sequence"/>
</dbReference>
<dbReference type="RefSeq" id="XP_033447609.1">
    <property type="nucleotide sequence ID" value="XM_033587856.1"/>
</dbReference>
<name>A0A6A5RPB9_9PLEO</name>
<evidence type="ECO:0000256" key="1">
    <source>
        <dbReference type="SAM" id="SignalP"/>
    </source>
</evidence>
<feature type="signal peptide" evidence="1">
    <location>
        <begin position="1"/>
        <end position="16"/>
    </location>
</feature>
<dbReference type="AlphaFoldDB" id="A0A6A5RPB9"/>